<evidence type="ECO:0000256" key="9">
    <source>
        <dbReference type="PROSITE-ProRule" id="PRU00175"/>
    </source>
</evidence>
<evidence type="ECO:0000313" key="12">
    <source>
        <dbReference type="EMBL" id="CAI6346068.1"/>
    </source>
</evidence>
<sequence>MSVIIKSEPISGVVELSSDDEETVSTLSTINNGIPNHGPTGRSSTPDTQCSICLDDLTNKCHTNSCWHLFCFQCLRRWSNSEPTCPLCKKSFGFIYHSFGDHGVHETYDVPSTARMLTPRLYIRPLSEMSDDVNRMFRMNMFLDIIRRDGIINHYSQHHHPIYELDDVDHNQNGMDPFVQEVSQNYPLTTLQRPIPGQATRIRVYIDNAWAVPLPDTTGRFRDCSSAFYRDNPAQTYRLHAFILRDLVAVRESIRLVGQSMPFPVTSDVTVTNLIMRSLAAYEIRQLHLVNVIRPFLDLRAVHFCHELYNFAHSPYDIGGYDQNVQYTYPPHDDELTRPYYTELFPPAQPIHIVGETIVLDSDNEEVIRPRIMDVIEVSSSADDSDVEFLSHSFRSIDPINTASIDQPSTSTGIRDSLDRPNNRYNLRRRRIFSPTVNGSPSFPVCSDFSRISYPSQVRRGRPILDSSSDDEESITATRSSQTALIKSQNVNDKRKKKTKRNKKKKRKINTNDSRSETRSTNRNRSYSGSSSSTGETDIRPINSRIIRI</sequence>
<evidence type="ECO:0000256" key="4">
    <source>
        <dbReference type="ARBA" id="ARBA00022723"/>
    </source>
</evidence>
<feature type="compositionally biased region" description="Polar residues" evidence="10">
    <location>
        <begin position="475"/>
        <end position="491"/>
    </location>
</feature>
<protein>
    <recommendedName>
        <fullName evidence="2">RING-type E3 ubiquitin transferase</fullName>
        <ecNumber evidence="2">2.3.2.27</ecNumber>
    </recommendedName>
</protein>
<feature type="region of interest" description="Disordered" evidence="10">
    <location>
        <begin position="460"/>
        <end position="549"/>
    </location>
</feature>
<feature type="region of interest" description="Disordered" evidence="10">
    <location>
        <begin position="400"/>
        <end position="422"/>
    </location>
</feature>
<evidence type="ECO:0000256" key="6">
    <source>
        <dbReference type="ARBA" id="ARBA00022833"/>
    </source>
</evidence>
<dbReference type="SUPFAM" id="SSF57850">
    <property type="entry name" value="RING/U-box"/>
    <property type="match status" value="1"/>
</dbReference>
<accession>A0AAV0VPE5</accession>
<evidence type="ECO:0000259" key="11">
    <source>
        <dbReference type="PROSITE" id="PS50089"/>
    </source>
</evidence>
<dbReference type="GO" id="GO:0061630">
    <property type="term" value="F:ubiquitin protein ligase activity"/>
    <property type="evidence" value="ECO:0007669"/>
    <property type="project" value="UniProtKB-EC"/>
</dbReference>
<dbReference type="Pfam" id="PF13639">
    <property type="entry name" value="zf-RING_2"/>
    <property type="match status" value="1"/>
</dbReference>
<keyword evidence="4" id="KW-0479">Metal-binding</keyword>
<dbReference type="Gene3D" id="3.30.40.10">
    <property type="entry name" value="Zinc/RING finger domain, C3HC4 (zinc finger)"/>
    <property type="match status" value="1"/>
</dbReference>
<dbReference type="InterPro" id="IPR058746">
    <property type="entry name" value="Znf_RING-type_Topors"/>
</dbReference>
<dbReference type="SMART" id="SM00184">
    <property type="entry name" value="RING"/>
    <property type="match status" value="1"/>
</dbReference>
<evidence type="ECO:0000256" key="1">
    <source>
        <dbReference type="ARBA" id="ARBA00000900"/>
    </source>
</evidence>
<comment type="catalytic activity">
    <reaction evidence="1">
        <text>S-ubiquitinyl-[E2 ubiquitin-conjugating enzyme]-L-cysteine + [acceptor protein]-L-lysine = [E2 ubiquitin-conjugating enzyme]-L-cysteine + N(6)-ubiquitinyl-[acceptor protein]-L-lysine.</text>
        <dbReference type="EC" id="2.3.2.27"/>
    </reaction>
</comment>
<dbReference type="CDD" id="cd16574">
    <property type="entry name" value="RING-HC_Topors"/>
    <property type="match status" value="1"/>
</dbReference>
<keyword evidence="5 9" id="KW-0863">Zinc-finger</keyword>
<dbReference type="InterPro" id="IPR017907">
    <property type="entry name" value="Znf_RING_CS"/>
</dbReference>
<keyword evidence="8" id="KW-0804">Transcription</keyword>
<evidence type="ECO:0000256" key="5">
    <source>
        <dbReference type="ARBA" id="ARBA00022771"/>
    </source>
</evidence>
<dbReference type="Proteomes" id="UP001160148">
    <property type="component" value="Unassembled WGS sequence"/>
</dbReference>
<comment type="caution">
    <text evidence="12">The sequence shown here is derived from an EMBL/GenBank/DDBJ whole genome shotgun (WGS) entry which is preliminary data.</text>
</comment>
<evidence type="ECO:0000256" key="3">
    <source>
        <dbReference type="ARBA" id="ARBA00022679"/>
    </source>
</evidence>
<feature type="compositionally biased region" description="Polar residues" evidence="10">
    <location>
        <begin position="400"/>
        <end position="414"/>
    </location>
</feature>
<dbReference type="AlphaFoldDB" id="A0AAV0VPE5"/>
<dbReference type="EC" id="2.3.2.27" evidence="2"/>
<dbReference type="PANTHER" id="PTHR46077:SF1">
    <property type="entry name" value="TOP1 BINDING ARGININE_SERINE RICH PROTEIN, E3 UBIQUITIN LIGASE"/>
    <property type="match status" value="1"/>
</dbReference>
<evidence type="ECO:0000256" key="7">
    <source>
        <dbReference type="ARBA" id="ARBA00023015"/>
    </source>
</evidence>
<dbReference type="GO" id="GO:0008270">
    <property type="term" value="F:zinc ion binding"/>
    <property type="evidence" value="ECO:0007669"/>
    <property type="project" value="UniProtKB-KW"/>
</dbReference>
<dbReference type="PROSITE" id="PS00518">
    <property type="entry name" value="ZF_RING_1"/>
    <property type="match status" value="1"/>
</dbReference>
<dbReference type="InterPro" id="IPR013083">
    <property type="entry name" value="Znf_RING/FYVE/PHD"/>
</dbReference>
<reference evidence="12 13" key="1">
    <citation type="submission" date="2023-01" db="EMBL/GenBank/DDBJ databases">
        <authorList>
            <person name="Whitehead M."/>
        </authorList>
    </citation>
    <scope>NUCLEOTIDE SEQUENCE [LARGE SCALE GENOMIC DNA]</scope>
</reference>
<dbReference type="PANTHER" id="PTHR46077">
    <property type="entry name" value="E3 UBIQUITIN-PROTEIN LIGASE TOPORS"/>
    <property type="match status" value="1"/>
</dbReference>
<evidence type="ECO:0000256" key="8">
    <source>
        <dbReference type="ARBA" id="ARBA00023163"/>
    </source>
</evidence>
<organism evidence="12 13">
    <name type="scientific">Macrosiphum euphorbiae</name>
    <name type="common">potato aphid</name>
    <dbReference type="NCBI Taxonomy" id="13131"/>
    <lineage>
        <taxon>Eukaryota</taxon>
        <taxon>Metazoa</taxon>
        <taxon>Ecdysozoa</taxon>
        <taxon>Arthropoda</taxon>
        <taxon>Hexapoda</taxon>
        <taxon>Insecta</taxon>
        <taxon>Pterygota</taxon>
        <taxon>Neoptera</taxon>
        <taxon>Paraneoptera</taxon>
        <taxon>Hemiptera</taxon>
        <taxon>Sternorrhyncha</taxon>
        <taxon>Aphidomorpha</taxon>
        <taxon>Aphidoidea</taxon>
        <taxon>Aphididae</taxon>
        <taxon>Macrosiphini</taxon>
        <taxon>Macrosiphum</taxon>
    </lineage>
</organism>
<feature type="compositionally biased region" description="Basic residues" evidence="10">
    <location>
        <begin position="494"/>
        <end position="509"/>
    </location>
</feature>
<name>A0AAV0VPE5_9HEMI</name>
<keyword evidence="3" id="KW-0808">Transferase</keyword>
<dbReference type="Pfam" id="PF26084">
    <property type="entry name" value="PWI_Topors"/>
    <property type="match status" value="1"/>
</dbReference>
<evidence type="ECO:0000256" key="2">
    <source>
        <dbReference type="ARBA" id="ARBA00012483"/>
    </source>
</evidence>
<proteinExistence type="predicted"/>
<dbReference type="GO" id="GO:0006513">
    <property type="term" value="P:protein monoubiquitination"/>
    <property type="evidence" value="ECO:0007669"/>
    <property type="project" value="TreeGrafter"/>
</dbReference>
<feature type="domain" description="RING-type" evidence="11">
    <location>
        <begin position="50"/>
        <end position="89"/>
    </location>
</feature>
<keyword evidence="13" id="KW-1185">Reference proteome</keyword>
<feature type="compositionally biased region" description="Low complexity" evidence="10">
    <location>
        <begin position="521"/>
        <end position="534"/>
    </location>
</feature>
<dbReference type="EMBL" id="CARXXK010000001">
    <property type="protein sequence ID" value="CAI6346068.1"/>
    <property type="molecule type" value="Genomic_DNA"/>
</dbReference>
<gene>
    <name evidence="12" type="ORF">MEUPH1_LOCUS3016</name>
</gene>
<evidence type="ECO:0000256" key="10">
    <source>
        <dbReference type="SAM" id="MobiDB-lite"/>
    </source>
</evidence>
<evidence type="ECO:0000313" key="13">
    <source>
        <dbReference type="Proteomes" id="UP001160148"/>
    </source>
</evidence>
<keyword evidence="7" id="KW-0805">Transcription regulation</keyword>
<dbReference type="PROSITE" id="PS50089">
    <property type="entry name" value="ZF_RING_2"/>
    <property type="match status" value="1"/>
</dbReference>
<dbReference type="InterPro" id="IPR058745">
    <property type="entry name" value="PWI_Topors"/>
</dbReference>
<dbReference type="InterPro" id="IPR001841">
    <property type="entry name" value="Znf_RING"/>
</dbReference>
<dbReference type="GO" id="GO:0000209">
    <property type="term" value="P:protein polyubiquitination"/>
    <property type="evidence" value="ECO:0007669"/>
    <property type="project" value="TreeGrafter"/>
</dbReference>
<keyword evidence="6" id="KW-0862">Zinc</keyword>